<reference evidence="2 3" key="1">
    <citation type="submission" date="2018-08" db="EMBL/GenBank/DDBJ databases">
        <title>A genome reference for cultivated species of the human gut microbiota.</title>
        <authorList>
            <person name="Zou Y."/>
            <person name="Xue W."/>
            <person name="Luo G."/>
        </authorList>
    </citation>
    <scope>NUCLEOTIDE SEQUENCE [LARGE SCALE GENOMIC DNA]</scope>
    <source>
        <strain evidence="2 3">AF25-21</strain>
    </source>
</reference>
<sequence length="368" mass="43415">MESKINVAVTGYFGTGSSAVVDLLKEYGNVRVVPYENQSYEHNVLYHHGGLYDVCTLLSRGNTLYTSDKVISTFITEMKRLNDYNYVWFGSYQKMFGNKFMDLVYEFVESIAEKREDKTTNHIVKTRFSILKAAAQVALHITQKRRFSNYGVKYIYDNEEAYCALPSERELYDAAKKFTSGYFSLFDNGTENEVKIFDHIIWPGQIDDFQKCFDNNFKMIIVDRDPRDLYILDQHIWSNNAFRKSKVHFPTDTVAFSEEWKNTLVEEFKNPNAMRVHFEDLIYDYENTVNSIETFLGLKKEQHIHKKEHFNPKDSIENTQVFRVHEEWEKEVETIANLVPDLLYKFPYDRKPEREKMFADDSMGKVKI</sequence>
<comment type="caution">
    <text evidence="2">The sequence shown here is derived from an EMBL/GenBank/DDBJ whole genome shotgun (WGS) entry which is preliminary data.</text>
</comment>
<dbReference type="AlphaFoldDB" id="A0A412EQK2"/>
<dbReference type="InterPro" id="IPR027417">
    <property type="entry name" value="P-loop_NTPase"/>
</dbReference>
<protein>
    <recommendedName>
        <fullName evidence="1">Sulfotransferase domain-containing protein</fullName>
    </recommendedName>
</protein>
<dbReference type="EMBL" id="QRUH01000007">
    <property type="protein sequence ID" value="RGR48686.1"/>
    <property type="molecule type" value="Genomic_DNA"/>
</dbReference>
<dbReference type="Pfam" id="PF00685">
    <property type="entry name" value="Sulfotransfer_1"/>
    <property type="match status" value="1"/>
</dbReference>
<organism evidence="2 3">
    <name type="scientific">Blautia obeum</name>
    <dbReference type="NCBI Taxonomy" id="40520"/>
    <lineage>
        <taxon>Bacteria</taxon>
        <taxon>Bacillati</taxon>
        <taxon>Bacillota</taxon>
        <taxon>Clostridia</taxon>
        <taxon>Lachnospirales</taxon>
        <taxon>Lachnospiraceae</taxon>
        <taxon>Blautia</taxon>
    </lineage>
</organism>
<name>A0A412EQK2_9FIRM</name>
<evidence type="ECO:0000313" key="2">
    <source>
        <dbReference type="EMBL" id="RGR48686.1"/>
    </source>
</evidence>
<evidence type="ECO:0000259" key="1">
    <source>
        <dbReference type="Pfam" id="PF00685"/>
    </source>
</evidence>
<dbReference type="GO" id="GO:0008146">
    <property type="term" value="F:sulfotransferase activity"/>
    <property type="evidence" value="ECO:0007669"/>
    <property type="project" value="InterPro"/>
</dbReference>
<feature type="domain" description="Sulfotransferase" evidence="1">
    <location>
        <begin position="211"/>
        <end position="309"/>
    </location>
</feature>
<proteinExistence type="predicted"/>
<evidence type="ECO:0000313" key="3">
    <source>
        <dbReference type="Proteomes" id="UP000285839"/>
    </source>
</evidence>
<dbReference type="Gene3D" id="3.40.50.300">
    <property type="entry name" value="P-loop containing nucleotide triphosphate hydrolases"/>
    <property type="match status" value="1"/>
</dbReference>
<dbReference type="InterPro" id="IPR000863">
    <property type="entry name" value="Sulfotransferase_dom"/>
</dbReference>
<gene>
    <name evidence="2" type="ORF">DWY46_10505</name>
</gene>
<dbReference type="Proteomes" id="UP000285839">
    <property type="component" value="Unassembled WGS sequence"/>
</dbReference>
<dbReference type="RefSeq" id="WP_118031460.1">
    <property type="nucleotide sequence ID" value="NZ_QRUH01000007.1"/>
</dbReference>
<dbReference type="SUPFAM" id="SSF52540">
    <property type="entry name" value="P-loop containing nucleoside triphosphate hydrolases"/>
    <property type="match status" value="1"/>
</dbReference>
<accession>A0A412EQK2</accession>